<gene>
    <name evidence="7" type="ORF">NliqN6_1274</name>
</gene>
<evidence type="ECO:0000313" key="8">
    <source>
        <dbReference type="Proteomes" id="UP000620104"/>
    </source>
</evidence>
<protein>
    <recommendedName>
        <fullName evidence="3">Cx9C motif-containing protein 4, mitochondrial</fullName>
    </recommendedName>
</protein>
<organism evidence="7 8">
    <name type="scientific">Naganishia liquefaciens</name>
    <dbReference type="NCBI Taxonomy" id="104408"/>
    <lineage>
        <taxon>Eukaryota</taxon>
        <taxon>Fungi</taxon>
        <taxon>Dikarya</taxon>
        <taxon>Basidiomycota</taxon>
        <taxon>Agaricomycotina</taxon>
        <taxon>Tremellomycetes</taxon>
        <taxon>Filobasidiales</taxon>
        <taxon>Filobasidiaceae</taxon>
        <taxon>Naganishia</taxon>
    </lineage>
</organism>
<feature type="disulfide bond" evidence="6">
    <location>
        <begin position="14"/>
        <end position="45"/>
    </location>
</feature>
<proteinExistence type="inferred from homology"/>
<dbReference type="Pfam" id="PF08991">
    <property type="entry name" value="CMC4"/>
    <property type="match status" value="1"/>
</dbReference>
<evidence type="ECO:0000256" key="2">
    <source>
        <dbReference type="ARBA" id="ARBA00009858"/>
    </source>
</evidence>
<evidence type="ECO:0000256" key="5">
    <source>
        <dbReference type="ARBA" id="ARBA00023157"/>
    </source>
</evidence>
<dbReference type="GO" id="GO:0005758">
    <property type="term" value="C:mitochondrial intermembrane space"/>
    <property type="evidence" value="ECO:0007669"/>
    <property type="project" value="UniProtKB-SubCell"/>
</dbReference>
<accession>A0A8H3TPJ4</accession>
<dbReference type="SUPFAM" id="SSF47072">
    <property type="entry name" value="Cysteine alpha-hairpin motif"/>
    <property type="match status" value="1"/>
</dbReference>
<comment type="caution">
    <text evidence="7">The sequence shown here is derived from an EMBL/GenBank/DDBJ whole genome shotgun (WGS) entry which is preliminary data.</text>
</comment>
<comment type="similarity">
    <text evidence="2">Belongs to the CMC4 family.</text>
</comment>
<dbReference type="EMBL" id="BLZA01000009">
    <property type="protein sequence ID" value="GHJ84872.1"/>
    <property type="molecule type" value="Genomic_DNA"/>
</dbReference>
<dbReference type="Gene3D" id="1.10.287.1130">
    <property type="entry name" value="CytochromE C oxidase copper chaperone"/>
    <property type="match status" value="1"/>
</dbReference>
<reference evidence="7" key="1">
    <citation type="submission" date="2020-07" db="EMBL/GenBank/DDBJ databases">
        <title>Draft Genome Sequence of a Deep-Sea Yeast, Naganishia (Cryptococcus) liquefaciens strain N6.</title>
        <authorList>
            <person name="Han Y.W."/>
            <person name="Kajitani R."/>
            <person name="Morimoto H."/>
            <person name="Parhat M."/>
            <person name="Tsubouchi H."/>
            <person name="Bakenova O."/>
            <person name="Ogata M."/>
            <person name="Argunhan B."/>
            <person name="Aoki R."/>
            <person name="Kajiwara S."/>
            <person name="Itoh T."/>
            <person name="Iwasaki H."/>
        </authorList>
    </citation>
    <scope>NUCLEOTIDE SEQUENCE</scope>
    <source>
        <strain evidence="7">N6</strain>
    </source>
</reference>
<keyword evidence="8" id="KW-1185">Reference proteome</keyword>
<keyword evidence="4" id="KW-0496">Mitochondrion</keyword>
<dbReference type="InterPro" id="IPR027179">
    <property type="entry name" value="CMC4"/>
</dbReference>
<sequence>MVRPSRLNVDRQSCQDEACAIQTCLSRNSYNQAKCEQFVEALYRCCDEFYKAVDKQSVTNMAGMERPEVLESTACPIRSVVDRKMKQLESQRA</sequence>
<name>A0A8H3TPJ4_9TREE</name>
<keyword evidence="5 6" id="KW-1015">Disulfide bond</keyword>
<dbReference type="InterPro" id="IPR009069">
    <property type="entry name" value="Cys_alpha_HP_mot_SF"/>
</dbReference>
<evidence type="ECO:0000256" key="1">
    <source>
        <dbReference type="ARBA" id="ARBA00004569"/>
    </source>
</evidence>
<dbReference type="PANTHER" id="PTHR15590:SF0">
    <property type="entry name" value="CX9C MOTIF-CONTAINING PROTEIN 4"/>
    <property type="match status" value="1"/>
</dbReference>
<dbReference type="PANTHER" id="PTHR15590">
    <property type="entry name" value="CX9C MOTIF-CONTAINING PROTEIN 4"/>
    <property type="match status" value="1"/>
</dbReference>
<dbReference type="PROSITE" id="PS51808">
    <property type="entry name" value="CHCH"/>
    <property type="match status" value="1"/>
</dbReference>
<evidence type="ECO:0000256" key="3">
    <source>
        <dbReference type="ARBA" id="ARBA00019406"/>
    </source>
</evidence>
<dbReference type="AlphaFoldDB" id="A0A8H3TPJ4"/>
<feature type="disulfide bond" evidence="6">
    <location>
        <begin position="24"/>
        <end position="35"/>
    </location>
</feature>
<evidence type="ECO:0000256" key="6">
    <source>
        <dbReference type="PIRSR" id="PIRSR627179-50"/>
    </source>
</evidence>
<evidence type="ECO:0000313" key="7">
    <source>
        <dbReference type="EMBL" id="GHJ84872.1"/>
    </source>
</evidence>
<feature type="disulfide bond" evidence="6">
    <location>
        <begin position="46"/>
        <end position="75"/>
    </location>
</feature>
<evidence type="ECO:0000256" key="4">
    <source>
        <dbReference type="ARBA" id="ARBA00023128"/>
    </source>
</evidence>
<dbReference type="OrthoDB" id="13601at2759"/>
<dbReference type="Proteomes" id="UP000620104">
    <property type="component" value="Unassembled WGS sequence"/>
</dbReference>
<comment type="subcellular location">
    <subcellularLocation>
        <location evidence="1">Mitochondrion intermembrane space</location>
    </subcellularLocation>
</comment>